<accession>A0A1E5FLP1</accession>
<dbReference type="EMBL" id="AJZD02000240">
    <property type="protein sequence ID" value="OEF91089.1"/>
    <property type="molecule type" value="Genomic_DNA"/>
</dbReference>
<evidence type="ECO:0000313" key="2">
    <source>
        <dbReference type="Proteomes" id="UP000094802"/>
    </source>
</evidence>
<proteinExistence type="predicted"/>
<gene>
    <name evidence="1" type="ORF">A142_01020</name>
</gene>
<evidence type="ECO:0000313" key="1">
    <source>
        <dbReference type="EMBL" id="OEF91089.1"/>
    </source>
</evidence>
<name>A0A1E5FLP1_VIBSP</name>
<dbReference type="Proteomes" id="UP000094802">
    <property type="component" value="Unassembled WGS sequence"/>
</dbReference>
<dbReference type="RefSeq" id="WP_019825406.1">
    <property type="nucleotide sequence ID" value="NZ_AJZD02000240.1"/>
</dbReference>
<reference evidence="1 2" key="1">
    <citation type="journal article" date="2012" name="Science">
        <title>Ecological populations of bacteria act as socially cohesive units of antibiotic production and resistance.</title>
        <authorList>
            <person name="Cordero O.X."/>
            <person name="Wildschutte H."/>
            <person name="Kirkup B."/>
            <person name="Proehl S."/>
            <person name="Ngo L."/>
            <person name="Hussain F."/>
            <person name="Le Roux F."/>
            <person name="Mincer T."/>
            <person name="Polz M.F."/>
        </authorList>
    </citation>
    <scope>NUCLEOTIDE SEQUENCE [LARGE SCALE GENOMIC DNA]</scope>
    <source>
        <strain evidence="1 2">12E03</strain>
    </source>
</reference>
<protein>
    <submittedName>
        <fullName evidence="1">Uncharacterized protein</fullName>
    </submittedName>
</protein>
<dbReference type="AlphaFoldDB" id="A0A1E5FLP1"/>
<organism evidence="1 2">
    <name type="scientific">Vibrio splendidus 12E03</name>
    <dbReference type="NCBI Taxonomy" id="1191305"/>
    <lineage>
        <taxon>Bacteria</taxon>
        <taxon>Pseudomonadati</taxon>
        <taxon>Pseudomonadota</taxon>
        <taxon>Gammaproteobacteria</taxon>
        <taxon>Vibrionales</taxon>
        <taxon>Vibrionaceae</taxon>
        <taxon>Vibrio</taxon>
    </lineage>
</organism>
<dbReference type="OrthoDB" id="9980088at2"/>
<comment type="caution">
    <text evidence="1">The sequence shown here is derived from an EMBL/GenBank/DDBJ whole genome shotgun (WGS) entry which is preliminary data.</text>
</comment>
<sequence>MLAFLKKWRQAYRDEKGDRLHAEVEAERDALLSSTTMSFEEVNEALVTKPTLDKSMSWKEAFFKAHSDCTLYEEEQAYYKKS</sequence>